<dbReference type="InterPro" id="IPR002781">
    <property type="entry name" value="TM_pro_TauE-like"/>
</dbReference>
<gene>
    <name evidence="7" type="ORF">MACH16_16040</name>
</gene>
<comment type="similarity">
    <text evidence="2 6">Belongs to the 4-toluene sulfonate uptake permease (TSUP) (TC 2.A.102) family.</text>
</comment>
<keyword evidence="5 6" id="KW-0472">Membrane</keyword>
<feature type="transmembrane region" description="Helical" evidence="6">
    <location>
        <begin position="213"/>
        <end position="236"/>
    </location>
</feature>
<evidence type="ECO:0000256" key="5">
    <source>
        <dbReference type="ARBA" id="ARBA00023136"/>
    </source>
</evidence>
<organism evidence="7 8">
    <name type="scientific">Marinomonas pontica</name>
    <dbReference type="NCBI Taxonomy" id="264739"/>
    <lineage>
        <taxon>Bacteria</taxon>
        <taxon>Pseudomonadati</taxon>
        <taxon>Pseudomonadota</taxon>
        <taxon>Gammaproteobacteria</taxon>
        <taxon>Oceanospirillales</taxon>
        <taxon>Oceanospirillaceae</taxon>
        <taxon>Marinomonas</taxon>
    </lineage>
</organism>
<protein>
    <recommendedName>
        <fullName evidence="6">Probable membrane transporter protein</fullName>
    </recommendedName>
</protein>
<dbReference type="RefSeq" id="WP_338266907.1">
    <property type="nucleotide sequence ID" value="NZ_AP027271.1"/>
</dbReference>
<keyword evidence="8" id="KW-1185">Reference proteome</keyword>
<sequence>MPTIEMILVLILVGAATGSLTALINVAPTFIAIPALYFFLPVVGFSFDEVMVPLVASCVAAFIPVHLYAWIQSMKQGQVDSQQLINFAPGMAMGGVIGAQLLSLSSAVLFKICFTLMAVMFVFKIVFNKKLEKTPTLTPAKAANLPIGLVVGSLSVMSGNSGTVLANGMNSLLKIDQSKRDGTTHGLVVFVSIAALVGFIFPAKPTIMMDGMAFAGAIHLPSVLFLALSHFLFYWLCRQRGNDLDKRVLSLSVTLYVCCSLIRFWSA</sequence>
<evidence type="ECO:0000256" key="4">
    <source>
        <dbReference type="ARBA" id="ARBA00022989"/>
    </source>
</evidence>
<dbReference type="PANTHER" id="PTHR43483:SF3">
    <property type="entry name" value="MEMBRANE TRANSPORTER PROTEIN HI_0806-RELATED"/>
    <property type="match status" value="1"/>
</dbReference>
<comment type="subcellular location">
    <subcellularLocation>
        <location evidence="6">Cell membrane</location>
        <topology evidence="6">Multi-pass membrane protein</topology>
    </subcellularLocation>
    <subcellularLocation>
        <location evidence="1">Membrane</location>
        <topology evidence="1">Multi-pass membrane protein</topology>
    </subcellularLocation>
</comment>
<keyword evidence="6" id="KW-1003">Cell membrane</keyword>
<feature type="transmembrane region" description="Helical" evidence="6">
    <location>
        <begin position="7"/>
        <end position="40"/>
    </location>
</feature>
<feature type="transmembrane region" description="Helical" evidence="6">
    <location>
        <begin position="52"/>
        <end position="71"/>
    </location>
</feature>
<proteinExistence type="inferred from homology"/>
<dbReference type="EMBL" id="AP027271">
    <property type="protein sequence ID" value="BDX02856.1"/>
    <property type="molecule type" value="Genomic_DNA"/>
</dbReference>
<keyword evidence="4 6" id="KW-1133">Transmembrane helix</keyword>
<evidence type="ECO:0000313" key="7">
    <source>
        <dbReference type="EMBL" id="BDX02856.1"/>
    </source>
</evidence>
<feature type="transmembrane region" description="Helical" evidence="6">
    <location>
        <begin position="248"/>
        <end position="266"/>
    </location>
</feature>
<name>A0ABN6WLW4_9GAMM</name>
<evidence type="ECO:0000313" key="8">
    <source>
        <dbReference type="Proteomes" id="UP001307608"/>
    </source>
</evidence>
<evidence type="ECO:0000256" key="2">
    <source>
        <dbReference type="ARBA" id="ARBA00009142"/>
    </source>
</evidence>
<keyword evidence="3 6" id="KW-0812">Transmembrane</keyword>
<evidence type="ECO:0000256" key="6">
    <source>
        <dbReference type="RuleBase" id="RU363041"/>
    </source>
</evidence>
<dbReference type="Pfam" id="PF01925">
    <property type="entry name" value="TauE"/>
    <property type="match status" value="1"/>
</dbReference>
<evidence type="ECO:0000256" key="1">
    <source>
        <dbReference type="ARBA" id="ARBA00004141"/>
    </source>
</evidence>
<dbReference type="Proteomes" id="UP001307608">
    <property type="component" value="Chromosome"/>
</dbReference>
<feature type="transmembrane region" description="Helical" evidence="6">
    <location>
        <begin position="182"/>
        <end position="201"/>
    </location>
</feature>
<reference evidence="7 8" key="1">
    <citation type="submission" date="2023-01" db="EMBL/GenBank/DDBJ databases">
        <title>Complete genome sequence of Marinomonas pontica strain 200518_36.</title>
        <authorList>
            <person name="Ueki S."/>
            <person name="Gajardo G."/>
            <person name="Maruyama F."/>
        </authorList>
    </citation>
    <scope>NUCLEOTIDE SEQUENCE [LARGE SCALE GENOMIC DNA]</scope>
    <source>
        <strain evidence="7 8">200518_36</strain>
    </source>
</reference>
<evidence type="ECO:0000256" key="3">
    <source>
        <dbReference type="ARBA" id="ARBA00022692"/>
    </source>
</evidence>
<accession>A0ABN6WLW4</accession>
<dbReference type="PANTHER" id="PTHR43483">
    <property type="entry name" value="MEMBRANE TRANSPORTER PROTEIN HI_0806-RELATED"/>
    <property type="match status" value="1"/>
</dbReference>
<feature type="transmembrane region" description="Helical" evidence="6">
    <location>
        <begin position="108"/>
        <end position="127"/>
    </location>
</feature>